<dbReference type="Gene3D" id="3.30.200.20">
    <property type="entry name" value="Phosphorylase Kinase, domain 1"/>
    <property type="match status" value="1"/>
</dbReference>
<dbReference type="PROSITE" id="PS50011">
    <property type="entry name" value="PROTEIN_KINASE_DOM"/>
    <property type="match status" value="1"/>
</dbReference>
<dbReference type="InterPro" id="IPR008271">
    <property type="entry name" value="Ser/Thr_kinase_AS"/>
</dbReference>
<feature type="domain" description="Protein kinase" evidence="9">
    <location>
        <begin position="12"/>
        <end position="268"/>
    </location>
</feature>
<dbReference type="RefSeq" id="WP_377386960.1">
    <property type="nucleotide sequence ID" value="NZ_JBHSAN010000008.1"/>
</dbReference>
<dbReference type="InterPro" id="IPR011009">
    <property type="entry name" value="Kinase-like_dom_sf"/>
</dbReference>
<keyword evidence="11" id="KW-1185">Reference proteome</keyword>
<feature type="compositionally biased region" description="Low complexity" evidence="8">
    <location>
        <begin position="284"/>
        <end position="295"/>
    </location>
</feature>
<dbReference type="Pfam" id="PF00069">
    <property type="entry name" value="Pkinase"/>
    <property type="match status" value="1"/>
</dbReference>
<evidence type="ECO:0000256" key="8">
    <source>
        <dbReference type="SAM" id="MobiDB-lite"/>
    </source>
</evidence>
<dbReference type="PROSITE" id="PS00108">
    <property type="entry name" value="PROTEIN_KINASE_ST"/>
    <property type="match status" value="1"/>
</dbReference>
<reference evidence="11" key="1">
    <citation type="journal article" date="2019" name="Int. J. Syst. Evol. Microbiol.">
        <title>The Global Catalogue of Microorganisms (GCM) 10K type strain sequencing project: providing services to taxonomists for standard genome sequencing and annotation.</title>
        <authorList>
            <consortium name="The Broad Institute Genomics Platform"/>
            <consortium name="The Broad Institute Genome Sequencing Center for Infectious Disease"/>
            <person name="Wu L."/>
            <person name="Ma J."/>
        </authorList>
    </citation>
    <scope>NUCLEOTIDE SEQUENCE [LARGE SCALE GENOMIC DNA]</scope>
    <source>
        <strain evidence="11">IBRC-M 10906</strain>
    </source>
</reference>
<feature type="compositionally biased region" description="Acidic residues" evidence="8">
    <location>
        <begin position="462"/>
        <end position="491"/>
    </location>
</feature>
<dbReference type="EC" id="2.7.11.1" evidence="1"/>
<feature type="compositionally biased region" description="Low complexity" evidence="8">
    <location>
        <begin position="492"/>
        <end position="501"/>
    </location>
</feature>
<evidence type="ECO:0000256" key="2">
    <source>
        <dbReference type="ARBA" id="ARBA00022527"/>
    </source>
</evidence>
<organism evidence="10 11">
    <name type="scientific">Prauserella oleivorans</name>
    <dbReference type="NCBI Taxonomy" id="1478153"/>
    <lineage>
        <taxon>Bacteria</taxon>
        <taxon>Bacillati</taxon>
        <taxon>Actinomycetota</taxon>
        <taxon>Actinomycetes</taxon>
        <taxon>Pseudonocardiales</taxon>
        <taxon>Pseudonocardiaceae</taxon>
        <taxon>Prauserella</taxon>
    </lineage>
</organism>
<name>A0ABW5W594_9PSEU</name>
<gene>
    <name evidence="10" type="ORF">ACFS2C_00050</name>
</gene>
<evidence type="ECO:0000259" key="9">
    <source>
        <dbReference type="PROSITE" id="PS50011"/>
    </source>
</evidence>
<evidence type="ECO:0000256" key="3">
    <source>
        <dbReference type="ARBA" id="ARBA00022679"/>
    </source>
</evidence>
<dbReference type="SUPFAM" id="SSF56112">
    <property type="entry name" value="Protein kinase-like (PK-like)"/>
    <property type="match status" value="1"/>
</dbReference>
<dbReference type="PANTHER" id="PTHR43289">
    <property type="entry name" value="MITOGEN-ACTIVATED PROTEIN KINASE KINASE KINASE 20-RELATED"/>
    <property type="match status" value="1"/>
</dbReference>
<evidence type="ECO:0000313" key="11">
    <source>
        <dbReference type="Proteomes" id="UP001597478"/>
    </source>
</evidence>
<evidence type="ECO:0000313" key="10">
    <source>
        <dbReference type="EMBL" id="MFD2797783.1"/>
    </source>
</evidence>
<dbReference type="InterPro" id="IPR000719">
    <property type="entry name" value="Prot_kinase_dom"/>
</dbReference>
<comment type="caution">
    <text evidence="10">The sequence shown here is derived from an EMBL/GenBank/DDBJ whole genome shotgun (WGS) entry which is preliminary data.</text>
</comment>
<evidence type="ECO:0000256" key="6">
    <source>
        <dbReference type="ARBA" id="ARBA00022840"/>
    </source>
</evidence>
<feature type="compositionally biased region" description="Low complexity" evidence="8">
    <location>
        <begin position="447"/>
        <end position="461"/>
    </location>
</feature>
<feature type="binding site" evidence="7">
    <location>
        <position position="41"/>
    </location>
    <ligand>
        <name>ATP</name>
        <dbReference type="ChEBI" id="CHEBI:30616"/>
    </ligand>
</feature>
<keyword evidence="4 7" id="KW-0547">Nucleotide-binding</keyword>
<dbReference type="EMBL" id="JBHUOF010000001">
    <property type="protein sequence ID" value="MFD2797783.1"/>
    <property type="molecule type" value="Genomic_DNA"/>
</dbReference>
<proteinExistence type="predicted"/>
<evidence type="ECO:0000256" key="7">
    <source>
        <dbReference type="PROSITE-ProRule" id="PRU10141"/>
    </source>
</evidence>
<dbReference type="Proteomes" id="UP001597478">
    <property type="component" value="Unassembled WGS sequence"/>
</dbReference>
<accession>A0ABW5W594</accession>
<feature type="region of interest" description="Disordered" evidence="8">
    <location>
        <begin position="382"/>
        <end position="401"/>
    </location>
</feature>
<feature type="region of interest" description="Disordered" evidence="8">
    <location>
        <begin position="317"/>
        <end position="377"/>
    </location>
</feature>
<feature type="region of interest" description="Disordered" evidence="8">
    <location>
        <begin position="433"/>
        <end position="537"/>
    </location>
</feature>
<feature type="region of interest" description="Disordered" evidence="8">
    <location>
        <begin position="275"/>
        <end position="295"/>
    </location>
</feature>
<keyword evidence="3 10" id="KW-0808">Transferase</keyword>
<sequence length="537" mass="56393">MSDEGRLVAGRYRVIRRIGTGAMGAVWQAQDEVLHRTVAIKQLLLQPGLEHHEAEDARARTMREGRIAARLHHPNAISVFDVVTDDNGQPCLVMEYLESRSLAQELQRHRTLPPLEVANIGAQVASALKQAHAVGIVHRDIKPGNILLAGNGVVKITDFGISRAKDDVTVTKTGMIAGTPAYLAPEVAIGGEPGPESDVFSLGSTLYAATEGQPPFGLSENTLSLLHAVAAGQINPPRQSGPLTSVLAVMLHPDTRHRPTAEECEELLAAVARGETPLGGPSDAPTTAHPTTGTGTAVLGAAGAAGAGAALGAAAADDDVPAGHSGSLGQDAGGYYDDRDDAYAPTAAYPDRDYDDYGQPDRGPEATRAAGDLDATRAVPAGAYDDAGYGDTPPPGEEPANKAKWKVPAVVGSIVVLGLAAFAFWVFGGTTGGDAEPQDRQQRPVATTSRVPTTTTTTSEVVTEEPEYTEETETYSEEPEYVPPTEEEEDTYSPSPTQTYEPPEPTQEPEEPEPSSDTAEPTEEPEPSVSPDLPTSN</sequence>
<feature type="compositionally biased region" description="Acidic residues" evidence="8">
    <location>
        <begin position="507"/>
        <end position="526"/>
    </location>
</feature>
<protein>
    <recommendedName>
        <fullName evidence="1">non-specific serine/threonine protein kinase</fullName>
        <ecNumber evidence="1">2.7.11.1</ecNumber>
    </recommendedName>
</protein>
<dbReference type="SMART" id="SM00220">
    <property type="entry name" value="S_TKc"/>
    <property type="match status" value="1"/>
</dbReference>
<evidence type="ECO:0000256" key="1">
    <source>
        <dbReference type="ARBA" id="ARBA00012513"/>
    </source>
</evidence>
<dbReference type="InterPro" id="IPR017441">
    <property type="entry name" value="Protein_kinase_ATP_BS"/>
</dbReference>
<dbReference type="PANTHER" id="PTHR43289:SF6">
    <property type="entry name" value="SERINE_THREONINE-PROTEIN KINASE NEKL-3"/>
    <property type="match status" value="1"/>
</dbReference>
<evidence type="ECO:0000256" key="5">
    <source>
        <dbReference type="ARBA" id="ARBA00022777"/>
    </source>
</evidence>
<dbReference type="Gene3D" id="1.10.510.10">
    <property type="entry name" value="Transferase(Phosphotransferase) domain 1"/>
    <property type="match status" value="1"/>
</dbReference>
<dbReference type="PROSITE" id="PS00107">
    <property type="entry name" value="PROTEIN_KINASE_ATP"/>
    <property type="match status" value="1"/>
</dbReference>
<keyword evidence="5 10" id="KW-0418">Kinase</keyword>
<keyword evidence="2" id="KW-0723">Serine/threonine-protein kinase</keyword>
<evidence type="ECO:0000256" key="4">
    <source>
        <dbReference type="ARBA" id="ARBA00022741"/>
    </source>
</evidence>
<dbReference type="GO" id="GO:0004674">
    <property type="term" value="F:protein serine/threonine kinase activity"/>
    <property type="evidence" value="ECO:0007669"/>
    <property type="project" value="UniProtKB-EC"/>
</dbReference>
<dbReference type="CDD" id="cd14014">
    <property type="entry name" value="STKc_PknB_like"/>
    <property type="match status" value="1"/>
</dbReference>
<keyword evidence="6 7" id="KW-0067">ATP-binding</keyword>